<gene>
    <name evidence="1" type="ORF">FGO68_gene7153</name>
</gene>
<organism evidence="1 2">
    <name type="scientific">Halteria grandinella</name>
    <dbReference type="NCBI Taxonomy" id="5974"/>
    <lineage>
        <taxon>Eukaryota</taxon>
        <taxon>Sar</taxon>
        <taxon>Alveolata</taxon>
        <taxon>Ciliophora</taxon>
        <taxon>Intramacronucleata</taxon>
        <taxon>Spirotrichea</taxon>
        <taxon>Stichotrichia</taxon>
        <taxon>Sporadotrichida</taxon>
        <taxon>Halteriidae</taxon>
        <taxon>Halteria</taxon>
    </lineage>
</organism>
<evidence type="ECO:0000313" key="1">
    <source>
        <dbReference type="EMBL" id="TNV80810.1"/>
    </source>
</evidence>
<name>A0A8J8T3U4_HALGN</name>
<evidence type="ECO:0000313" key="2">
    <source>
        <dbReference type="Proteomes" id="UP000785679"/>
    </source>
</evidence>
<dbReference type="Proteomes" id="UP000785679">
    <property type="component" value="Unassembled WGS sequence"/>
</dbReference>
<comment type="caution">
    <text evidence="1">The sequence shown here is derived from an EMBL/GenBank/DDBJ whole genome shotgun (WGS) entry which is preliminary data.</text>
</comment>
<accession>A0A8J8T3U4</accession>
<proteinExistence type="predicted"/>
<keyword evidence="2" id="KW-1185">Reference proteome</keyword>
<dbReference type="EMBL" id="RRYP01007003">
    <property type="protein sequence ID" value="TNV80810.1"/>
    <property type="molecule type" value="Genomic_DNA"/>
</dbReference>
<protein>
    <submittedName>
        <fullName evidence="1">Uncharacterized protein</fullName>
    </submittedName>
</protein>
<dbReference type="AlphaFoldDB" id="A0A8J8T3U4"/>
<sequence length="91" mass="11250">MKSKPNFWKRQIACLAMYSRLLVRCRQHYGNSIQRHRNCIKKSLDRQLLSSLLYTQVWEQILLKLVSRSCFRQYRARQRNYSMKLARKYRH</sequence>
<reference evidence="1" key="1">
    <citation type="submission" date="2019-06" db="EMBL/GenBank/DDBJ databases">
        <authorList>
            <person name="Zheng W."/>
        </authorList>
    </citation>
    <scope>NUCLEOTIDE SEQUENCE</scope>
    <source>
        <strain evidence="1">QDHG01</strain>
    </source>
</reference>